<dbReference type="SMART" id="SM00116">
    <property type="entry name" value="CBS"/>
    <property type="match status" value="2"/>
</dbReference>
<dbReference type="AlphaFoldDB" id="A0A7Y2W7Y0"/>
<dbReference type="Proteomes" id="UP000530654">
    <property type="component" value="Unassembled WGS sequence"/>
</dbReference>
<dbReference type="CDD" id="cd04623">
    <property type="entry name" value="CBS_pair_bac_euk"/>
    <property type="match status" value="1"/>
</dbReference>
<evidence type="ECO:0000256" key="2">
    <source>
        <dbReference type="PROSITE-ProRule" id="PRU00703"/>
    </source>
</evidence>
<dbReference type="PROSITE" id="PS51371">
    <property type="entry name" value="CBS"/>
    <property type="match status" value="2"/>
</dbReference>
<accession>A0A7Y2W7Y0</accession>
<organism evidence="4 5">
    <name type="scientific">Rhizobium laguerreae</name>
    <dbReference type="NCBI Taxonomy" id="1076926"/>
    <lineage>
        <taxon>Bacteria</taxon>
        <taxon>Pseudomonadati</taxon>
        <taxon>Pseudomonadota</taxon>
        <taxon>Alphaproteobacteria</taxon>
        <taxon>Hyphomicrobiales</taxon>
        <taxon>Rhizobiaceae</taxon>
        <taxon>Rhizobium/Agrobacterium group</taxon>
        <taxon>Rhizobium</taxon>
    </lineage>
</organism>
<feature type="domain" description="CBS" evidence="3">
    <location>
        <begin position="78"/>
        <end position="133"/>
    </location>
</feature>
<protein>
    <submittedName>
        <fullName evidence="4">CBS domain-containing protein</fullName>
    </submittedName>
</protein>
<evidence type="ECO:0000259" key="3">
    <source>
        <dbReference type="PROSITE" id="PS51371"/>
    </source>
</evidence>
<evidence type="ECO:0000313" key="5">
    <source>
        <dbReference type="Proteomes" id="UP000530654"/>
    </source>
</evidence>
<dbReference type="PANTHER" id="PTHR43080:SF2">
    <property type="entry name" value="CBS DOMAIN-CONTAINING PROTEIN"/>
    <property type="match status" value="1"/>
</dbReference>
<dbReference type="EMBL" id="JABEQY010000031">
    <property type="protein sequence ID" value="NNH66891.1"/>
    <property type="molecule type" value="Genomic_DNA"/>
</dbReference>
<dbReference type="Pfam" id="PF00571">
    <property type="entry name" value="CBS"/>
    <property type="match status" value="2"/>
</dbReference>
<gene>
    <name evidence="4" type="ORF">HLI17_27055</name>
</gene>
<reference evidence="4 5" key="1">
    <citation type="submission" date="2020-04" db="EMBL/GenBank/DDBJ databases">
        <title>Rhizobium bacterial biofertilizers improve the content of phenolic compounds of Lactuca sativa L. under non-saline and saline-stress conditions.</title>
        <authorList>
            <person name="Ayuso-Calles M."/>
            <person name="Garcia-Estevez I."/>
            <person name="Jimenez-Gomez A."/>
            <person name="Flores-Felix J.D."/>
            <person name="Escribano-Bailon M."/>
            <person name="Rivas R."/>
        </authorList>
    </citation>
    <scope>NUCLEOTIDE SEQUENCE [LARGE SCALE GENOMIC DNA]</scope>
    <source>
        <strain evidence="4 5">GPTR02</strain>
    </source>
</reference>
<evidence type="ECO:0000313" key="4">
    <source>
        <dbReference type="EMBL" id="NNH66891.1"/>
    </source>
</evidence>
<sequence length="144" mass="15574">MTSSVKAILDLKGRDVVTAGPNTTVAEAAAILSKKKIGAIVVVGMENRISGMFTERDLVHAIAKHGKDGLDQALAKVMTAKVYRCHEETTVNELMELMTSRRFRHVPVESNGKLAGIISIGDVVKSRIAEVEREAEEIKAYIAG</sequence>
<dbReference type="SUPFAM" id="SSF54631">
    <property type="entry name" value="CBS-domain pair"/>
    <property type="match status" value="1"/>
</dbReference>
<dbReference type="OrthoDB" id="9807125at2"/>
<dbReference type="InterPro" id="IPR046342">
    <property type="entry name" value="CBS_dom_sf"/>
</dbReference>
<evidence type="ECO:0000256" key="1">
    <source>
        <dbReference type="ARBA" id="ARBA00023122"/>
    </source>
</evidence>
<dbReference type="InterPro" id="IPR000644">
    <property type="entry name" value="CBS_dom"/>
</dbReference>
<keyword evidence="1 2" id="KW-0129">CBS domain</keyword>
<dbReference type="RefSeq" id="WP_017964408.1">
    <property type="nucleotide sequence ID" value="NZ_JAAEAB010000010.1"/>
</dbReference>
<dbReference type="InterPro" id="IPR051257">
    <property type="entry name" value="Diverse_CBS-Domain"/>
</dbReference>
<dbReference type="Gene3D" id="3.10.580.10">
    <property type="entry name" value="CBS-domain"/>
    <property type="match status" value="1"/>
</dbReference>
<dbReference type="InterPro" id="IPR044725">
    <property type="entry name" value="CBSX3_CBS_dom"/>
</dbReference>
<feature type="domain" description="CBS" evidence="3">
    <location>
        <begin position="12"/>
        <end position="69"/>
    </location>
</feature>
<comment type="caution">
    <text evidence="4">The sequence shown here is derived from an EMBL/GenBank/DDBJ whole genome shotgun (WGS) entry which is preliminary data.</text>
</comment>
<name>A0A7Y2W7Y0_9HYPH</name>
<dbReference type="PANTHER" id="PTHR43080">
    <property type="entry name" value="CBS DOMAIN-CONTAINING PROTEIN CBSX3, MITOCHONDRIAL"/>
    <property type="match status" value="1"/>
</dbReference>
<proteinExistence type="predicted"/>